<dbReference type="GO" id="GO:0016788">
    <property type="term" value="F:hydrolase activity, acting on ester bonds"/>
    <property type="evidence" value="ECO:0007669"/>
    <property type="project" value="InterPro"/>
</dbReference>
<dbReference type="InterPro" id="IPR001130">
    <property type="entry name" value="TatD-like"/>
</dbReference>
<evidence type="ECO:0000256" key="4">
    <source>
        <dbReference type="SAM" id="MobiDB-lite"/>
    </source>
</evidence>
<evidence type="ECO:0000313" key="5">
    <source>
        <dbReference type="EMBL" id="CAL1271190.1"/>
    </source>
</evidence>
<keyword evidence="6" id="KW-1185">Reference proteome</keyword>
<proteinExistence type="inferred from homology"/>
<protein>
    <submittedName>
        <fullName evidence="5">Uncharacterized protein</fullName>
    </submittedName>
</protein>
<reference evidence="5 6" key="1">
    <citation type="submission" date="2024-04" db="EMBL/GenBank/DDBJ databases">
        <authorList>
            <person name="Rising A."/>
            <person name="Reimegard J."/>
            <person name="Sonavane S."/>
            <person name="Akerstrom W."/>
            <person name="Nylinder S."/>
            <person name="Hedman E."/>
            <person name="Kallberg Y."/>
        </authorList>
    </citation>
    <scope>NUCLEOTIDE SEQUENCE [LARGE SCALE GENOMIC DNA]</scope>
</reference>
<dbReference type="FunFam" id="3.20.20.140:FF:000005">
    <property type="entry name" value="TatD family hydrolase"/>
    <property type="match status" value="1"/>
</dbReference>
<dbReference type="AlphaFoldDB" id="A0AAV1ZLP5"/>
<dbReference type="InterPro" id="IPR032466">
    <property type="entry name" value="Metal_Hydrolase"/>
</dbReference>
<dbReference type="PANTHER" id="PTHR46363">
    <property type="entry name" value="DEOXYRIBONUCLEASE TATDN2-RELATED"/>
    <property type="match status" value="1"/>
</dbReference>
<evidence type="ECO:0000313" key="6">
    <source>
        <dbReference type="Proteomes" id="UP001497382"/>
    </source>
</evidence>
<evidence type="ECO:0000256" key="1">
    <source>
        <dbReference type="ARBA" id="ARBA00009275"/>
    </source>
</evidence>
<accession>A0AAV1ZLP5</accession>
<dbReference type="EMBL" id="CAXIEN010000053">
    <property type="protein sequence ID" value="CAL1271190.1"/>
    <property type="molecule type" value="Genomic_DNA"/>
</dbReference>
<keyword evidence="3" id="KW-0378">Hydrolase</keyword>
<evidence type="ECO:0000256" key="3">
    <source>
        <dbReference type="ARBA" id="ARBA00022801"/>
    </source>
</evidence>
<feature type="region of interest" description="Disordered" evidence="4">
    <location>
        <begin position="356"/>
        <end position="375"/>
    </location>
</feature>
<dbReference type="Proteomes" id="UP001497382">
    <property type="component" value="Unassembled WGS sequence"/>
</dbReference>
<dbReference type="Gene3D" id="3.20.20.140">
    <property type="entry name" value="Metal-dependent hydrolases"/>
    <property type="match status" value="1"/>
</dbReference>
<organism evidence="5 6">
    <name type="scientific">Larinioides sclopetarius</name>
    <dbReference type="NCBI Taxonomy" id="280406"/>
    <lineage>
        <taxon>Eukaryota</taxon>
        <taxon>Metazoa</taxon>
        <taxon>Ecdysozoa</taxon>
        <taxon>Arthropoda</taxon>
        <taxon>Chelicerata</taxon>
        <taxon>Arachnida</taxon>
        <taxon>Araneae</taxon>
        <taxon>Araneomorphae</taxon>
        <taxon>Entelegynae</taxon>
        <taxon>Araneoidea</taxon>
        <taxon>Araneidae</taxon>
        <taxon>Larinioides</taxon>
    </lineage>
</organism>
<keyword evidence="2" id="KW-0479">Metal-binding</keyword>
<comment type="caution">
    <text evidence="5">The sequence shown here is derived from an EMBL/GenBank/DDBJ whole genome shotgun (WGS) entry which is preliminary data.</text>
</comment>
<dbReference type="CDD" id="cd01310">
    <property type="entry name" value="TatD_DNAse"/>
    <property type="match status" value="1"/>
</dbReference>
<comment type="similarity">
    <text evidence="1">Belongs to the metallo-dependent hydrolases superfamily. TatD-type hydrolase family.</text>
</comment>
<feature type="compositionally biased region" description="Polar residues" evidence="4">
    <location>
        <begin position="356"/>
        <end position="368"/>
    </location>
</feature>
<sequence>MKSRNEFADGRARIFNSALQSIKLPQVTSEKASVICEENLSRVKVTPVTHLSLTQENIFMHNILSSLENPYRMVFNKNEYKFFTSTSGKSSLPLANNQLDLSSWVETNHFMLIEQTLHMDAKNELDLWMEEGRLLLQQQEKDSSDEIDECSPLLLNNQLDVHSWVENDRLASIQETLHMDVNNESDIWIKENRLRALQQLEKDSSELVVGECSTLVQNYQSDLCSRVGNNDFELYQQALHTNTKNNSDFSIKKNCLMLANPSDTCSWVENYRLASIQETMLMDINSESDLWIKENRLRALQQVGKDPLEQYSSNACLASPYSMESSGEISPDMMHNPSAFHSINVLPHSSGNSIFSSDETFSQSQPPASNRKYKLKEKSIPKNSRFLDKQKDTTDERTESVCENTNEFSNFSGFETFIVKEVQLSDEFLKVPEPKNIDFGCGLLQERCKKQLVKDQNNVKKLPSYDVHALMTLKSTTGFFDSHCHLDFLLNRQGFYGTYADYMAENKDSYPESYKGCIAVFCKPLTFAKKFFWQKHLEQDNVWAAFGCHPKEAQDYNDQIEKDLKAALNHHKVKALGEIGLDYSKGNTCPRDVQQSVFRRQLNIAKERKLRLVIHCREADDDTIKIMLEILPKDIIFHLHCFTGDWEIAQRWIGKFPNVFIGITNVVTYPSATPTHEVAKRLPLERLLLETDAPYFVPKMAPEGTYYSHPGMAIHVAAQVAALQNIPVDKVLQWTSSNTKLMYDIQ</sequence>
<dbReference type="Pfam" id="PF01026">
    <property type="entry name" value="TatD_DNase"/>
    <property type="match status" value="1"/>
</dbReference>
<name>A0AAV1ZLP5_9ARAC</name>
<dbReference type="SUPFAM" id="SSF51556">
    <property type="entry name" value="Metallo-dependent hydrolases"/>
    <property type="match status" value="1"/>
</dbReference>
<evidence type="ECO:0000256" key="2">
    <source>
        <dbReference type="ARBA" id="ARBA00022723"/>
    </source>
</evidence>
<dbReference type="PROSITE" id="PS01137">
    <property type="entry name" value="TATD_1"/>
    <property type="match status" value="1"/>
</dbReference>
<dbReference type="InterPro" id="IPR018228">
    <property type="entry name" value="DNase_TatD-rel_CS"/>
</dbReference>
<dbReference type="GO" id="GO:0046872">
    <property type="term" value="F:metal ion binding"/>
    <property type="evidence" value="ECO:0007669"/>
    <property type="project" value="UniProtKB-KW"/>
</dbReference>
<dbReference type="PROSITE" id="PS01091">
    <property type="entry name" value="TATD_3"/>
    <property type="match status" value="1"/>
</dbReference>
<dbReference type="PANTHER" id="PTHR46363:SF1">
    <property type="entry name" value="DEOXYRIBONUCLEASE TATDN2-RELATED"/>
    <property type="match status" value="1"/>
</dbReference>
<gene>
    <name evidence="5" type="ORF">LARSCL_LOCUS5691</name>
</gene>